<evidence type="ECO:0000313" key="3">
    <source>
        <dbReference type="EMBL" id="QNO46369.1"/>
    </source>
</evidence>
<evidence type="ECO:0000313" key="2">
    <source>
        <dbReference type="EMBL" id="QNO43742.1"/>
    </source>
</evidence>
<gene>
    <name evidence="2" type="ORF">BCIMGCOA_00004</name>
    <name evidence="3" type="ORF">KKGFGGCE_00007</name>
</gene>
<dbReference type="EMBL" id="MT631187">
    <property type="protein sequence ID" value="QNO46369.1"/>
    <property type="molecule type" value="Genomic_DNA"/>
</dbReference>
<feature type="region of interest" description="Disordered" evidence="1">
    <location>
        <begin position="63"/>
        <end position="85"/>
    </location>
</feature>
<evidence type="ECO:0000256" key="1">
    <source>
        <dbReference type="SAM" id="MobiDB-lite"/>
    </source>
</evidence>
<feature type="compositionally biased region" description="Basic and acidic residues" evidence="1">
    <location>
        <begin position="74"/>
        <end position="85"/>
    </location>
</feature>
<name>A0A7G9YED5_9EURY</name>
<reference evidence="3" key="1">
    <citation type="submission" date="2020-06" db="EMBL/GenBank/DDBJ databases">
        <title>Unique genomic features of the anaerobic methanotrophic archaea.</title>
        <authorList>
            <person name="Chadwick G.L."/>
            <person name="Skennerton C.T."/>
            <person name="Laso-Perez R."/>
            <person name="Leu A.O."/>
            <person name="Speth D.R."/>
            <person name="Yu H."/>
            <person name="Morgan-Lang C."/>
            <person name="Hatzenpichler R."/>
            <person name="Goudeau D."/>
            <person name="Malmstrom R."/>
            <person name="Brazelton W.J."/>
            <person name="Woyke T."/>
            <person name="Hallam S.J."/>
            <person name="Tyson G.W."/>
            <person name="Wegener G."/>
            <person name="Boetius A."/>
            <person name="Orphan V."/>
        </authorList>
    </citation>
    <scope>NUCLEOTIDE SEQUENCE</scope>
</reference>
<proteinExistence type="predicted"/>
<dbReference type="InterPro" id="IPR058463">
    <property type="entry name" value="DUF8150"/>
</dbReference>
<dbReference type="Pfam" id="PF26477">
    <property type="entry name" value="DUF8150"/>
    <property type="match status" value="1"/>
</dbReference>
<protein>
    <submittedName>
        <fullName evidence="3">Uncharacterized protein</fullName>
    </submittedName>
</protein>
<dbReference type="EMBL" id="MT630858">
    <property type="protein sequence ID" value="QNO43742.1"/>
    <property type="molecule type" value="Genomic_DNA"/>
</dbReference>
<accession>A0A7G9YED5</accession>
<dbReference type="AlphaFoldDB" id="A0A7G9YED5"/>
<organism evidence="3">
    <name type="scientific">Candidatus Methanogaster sp. ANME-2c ERB4</name>
    <dbReference type="NCBI Taxonomy" id="2759911"/>
    <lineage>
        <taxon>Archaea</taxon>
        <taxon>Methanobacteriati</taxon>
        <taxon>Methanobacteriota</taxon>
        <taxon>Stenosarchaea group</taxon>
        <taxon>Methanomicrobia</taxon>
        <taxon>Methanosarcinales</taxon>
        <taxon>ANME-2 cluster</taxon>
        <taxon>Candidatus Methanogasteraceae</taxon>
        <taxon>Candidatus Methanogaster</taxon>
    </lineage>
</organism>
<sequence length="85" mass="10211">MELRFNREQNRMERLTFIRRYSKWVKSVPNEVWSRQQASLINSFLSSSKNFQLDRKEYLVMKSRSKATTSQTSKHVEVNRDGNQP</sequence>